<protein>
    <submittedName>
        <fullName evidence="4">Non-ribosomal peptide synthetase/polyketide synthetase</fullName>
        <ecNumber evidence="4">5.1.1.11</ecNumber>
        <ecNumber evidence="4">6.1.1.13</ecNumber>
    </submittedName>
</protein>
<dbReference type="Proteomes" id="UP000255066">
    <property type="component" value="Unassembled WGS sequence"/>
</dbReference>
<dbReference type="InterPro" id="IPR020845">
    <property type="entry name" value="AMP-binding_CS"/>
</dbReference>
<dbReference type="PANTHER" id="PTHR45398:SF1">
    <property type="entry name" value="ENZYME, PUTATIVE (JCVI)-RELATED"/>
    <property type="match status" value="1"/>
</dbReference>
<accession>A0A378I7Z2</accession>
<dbReference type="GO" id="GO:0016874">
    <property type="term" value="F:ligase activity"/>
    <property type="evidence" value="ECO:0007669"/>
    <property type="project" value="UniProtKB-KW"/>
</dbReference>
<feature type="domain" description="AMP-binding enzyme C-terminal" evidence="2">
    <location>
        <begin position="431"/>
        <end position="473"/>
    </location>
</feature>
<dbReference type="OrthoDB" id="9765680at2"/>
<evidence type="ECO:0000313" key="3">
    <source>
        <dbReference type="EMBL" id="KTC68388.1"/>
    </source>
</evidence>
<evidence type="ECO:0000313" key="6">
    <source>
        <dbReference type="Proteomes" id="UP000255066"/>
    </source>
</evidence>
<dbReference type="InterPro" id="IPR025110">
    <property type="entry name" value="AMP-bd_C"/>
</dbReference>
<dbReference type="EC" id="5.1.1.11" evidence="4"/>
<dbReference type="STRING" id="28083.Lbir_2990"/>
<evidence type="ECO:0000259" key="1">
    <source>
        <dbReference type="Pfam" id="PF00501"/>
    </source>
</evidence>
<dbReference type="EC" id="6.1.1.13" evidence="4"/>
<dbReference type="SUPFAM" id="SSF52777">
    <property type="entry name" value="CoA-dependent acyltransferases"/>
    <property type="match status" value="1"/>
</dbReference>
<dbReference type="AlphaFoldDB" id="A0A378I7Z2"/>
<keyword evidence="5" id="KW-1185">Reference proteome</keyword>
<dbReference type="SUPFAM" id="SSF56801">
    <property type="entry name" value="Acetyl-CoA synthetase-like"/>
    <property type="match status" value="1"/>
</dbReference>
<dbReference type="EMBL" id="LNXT01000048">
    <property type="protein sequence ID" value="KTC68388.1"/>
    <property type="molecule type" value="Genomic_DNA"/>
</dbReference>
<evidence type="ECO:0000259" key="2">
    <source>
        <dbReference type="Pfam" id="PF13193"/>
    </source>
</evidence>
<dbReference type="Gene3D" id="3.30.559.10">
    <property type="entry name" value="Chloramphenicol acetyltransferase-like domain"/>
    <property type="match status" value="1"/>
</dbReference>
<evidence type="ECO:0000313" key="4">
    <source>
        <dbReference type="EMBL" id="STX30896.1"/>
    </source>
</evidence>
<dbReference type="Proteomes" id="UP000054735">
    <property type="component" value="Unassembled WGS sequence"/>
</dbReference>
<dbReference type="InterPro" id="IPR042099">
    <property type="entry name" value="ANL_N_sf"/>
</dbReference>
<dbReference type="PANTHER" id="PTHR45398">
    <property type="match status" value="1"/>
</dbReference>
<reference evidence="3 5" key="1">
    <citation type="submission" date="2015-11" db="EMBL/GenBank/DDBJ databases">
        <title>Genomic analysis of 38 Legionella species identifies large and diverse effector repertoires.</title>
        <authorList>
            <person name="Burstein D."/>
            <person name="Amaro F."/>
            <person name="Zusman T."/>
            <person name="Lifshitz Z."/>
            <person name="Cohen O."/>
            <person name="Gilbert J.A."/>
            <person name="Pupko T."/>
            <person name="Shuman H.A."/>
            <person name="Segal G."/>
        </authorList>
    </citation>
    <scope>NUCLEOTIDE SEQUENCE [LARGE SCALE GENOMIC DNA]</scope>
    <source>
        <strain evidence="3 5">CDC#1407-AL-14</strain>
    </source>
</reference>
<proteinExistence type="predicted"/>
<dbReference type="Gene3D" id="3.40.50.12780">
    <property type="entry name" value="N-terminal domain of ligase-like"/>
    <property type="match status" value="1"/>
</dbReference>
<keyword evidence="4" id="KW-0436">Ligase</keyword>
<name>A0A378I7Z2_9GAMM</name>
<keyword evidence="4" id="KW-0413">Isomerase</keyword>
<dbReference type="InterPro" id="IPR023213">
    <property type="entry name" value="CAT-like_dom_sf"/>
</dbReference>
<gene>
    <name evidence="4" type="primary">dltA</name>
    <name evidence="3" type="ORF">Lbir_2990</name>
    <name evidence="4" type="ORF">NCTC12437_00663</name>
</gene>
<dbReference type="Pfam" id="PF00501">
    <property type="entry name" value="AMP-binding"/>
    <property type="match status" value="1"/>
</dbReference>
<dbReference type="PROSITE" id="PS00455">
    <property type="entry name" value="AMP_BINDING"/>
    <property type="match status" value="1"/>
</dbReference>
<organism evidence="4 6">
    <name type="scientific">Legionella birminghamensis</name>
    <dbReference type="NCBI Taxonomy" id="28083"/>
    <lineage>
        <taxon>Bacteria</taxon>
        <taxon>Pseudomonadati</taxon>
        <taxon>Pseudomonadota</taxon>
        <taxon>Gammaproteobacteria</taxon>
        <taxon>Legionellales</taxon>
        <taxon>Legionellaceae</taxon>
        <taxon>Legionella</taxon>
    </lineage>
</organism>
<dbReference type="RefSeq" id="WP_058524955.1">
    <property type="nucleotide sequence ID" value="NZ_CAAAHV010000010.1"/>
</dbReference>
<dbReference type="InterPro" id="IPR045851">
    <property type="entry name" value="AMP-bd_C_sf"/>
</dbReference>
<evidence type="ECO:0000313" key="5">
    <source>
        <dbReference type="Proteomes" id="UP000054735"/>
    </source>
</evidence>
<dbReference type="GO" id="GO:0047462">
    <property type="term" value="F:phenylalanine racemase (ATP-hydrolyzing) activity"/>
    <property type="evidence" value="ECO:0007669"/>
    <property type="project" value="UniProtKB-EC"/>
</dbReference>
<reference evidence="4 6" key="2">
    <citation type="submission" date="2018-06" db="EMBL/GenBank/DDBJ databases">
        <authorList>
            <consortium name="Pathogen Informatics"/>
            <person name="Doyle S."/>
        </authorList>
    </citation>
    <scope>NUCLEOTIDE SEQUENCE [LARGE SCALE GENOMIC DNA]</scope>
    <source>
        <strain evidence="4 6">NCTC12437</strain>
    </source>
</reference>
<dbReference type="Pfam" id="PF13193">
    <property type="entry name" value="AMP-binding_C"/>
    <property type="match status" value="1"/>
</dbReference>
<dbReference type="InterPro" id="IPR000873">
    <property type="entry name" value="AMP-dep_synth/lig_dom"/>
</dbReference>
<sequence length="969" mass="111622">MKTQSIRVKNKLAESILNALTDVKKTATFKDDLRRLNASQCLEKINGYCEWINSLNVHSVMVLASPSIDYLCLCYSLIISNKTFIPLHPSTSSELINNYLQRYPVDLFLLQPEFAANFSVNFREEKSFLYHLPEIPRQECLLPGEILFTSGTTGFPKAVHYQYDTLFDYASWCSAEFNLGSEDCFLFTSELSFAASIRSLFVPLMSGTAIRFIASDSPNKLQSIIKLLCNETITVLNMTPSLLGQLIKHLKKNLLLHTLHSIRLVLLSGEAIDVETINTWLIDINKTTVFYNLYGTTECLIPFYKKINAPLDENEGCHLGNLRTGCDYSLVFDALKGYELYLTGNVSTAYLETELNQANYVIINDRRYVKTNDFVIMRDKQLYFSGRSQRLIKRYGQLISLDQIEYVLKKGFSDLNFKTLHDGNRIVLLINGRIQDNSLLKQIKHHLQAHLPDYMHPQEFLFVKEFPLTASGKTDYYSLHKEHTSAANSLTDYFKRFSANKAFSLEIRIGDLGLESIDYLEMAEALQKITGKWLDISKINEDLPISAIESCLRDANQTTPGFGNKVRLNSIQKAVYNRELYGLDKEGVYQISFWLLKQEMDMDKLEIALAQTLTNHFILSSQLKWIDDDYYFVPAAQQTTYKLRSPLFFTDKKLLKRLKTSVFQDRLVNLFILKKRGQYYLAMAYHHIAIDGWSALLIREEIFRRYQCLPVESLNRAEEIRQLNLVNELVAASGHNIEVLRTRLLNLKFEAYNHLDAIFKGVLQKQNTCIKIEKRKMDAFAINHHIKDSTYSVVFALLLQQMVAVLAGTDKLFFYISFSNRNIPIPGIKSLITNLAIGLPVFLESSHLPLQARAAHLKDSLALYFKMTNYNLYNEIYENQIIPEYILNATQQPYLLVYTYINQLANDGYTQNYYIDWAQSSNEINYGNLKLIFLRVYDMGEEFVFTLDTQMKEGLHEVLINDLNTTLNL</sequence>
<feature type="domain" description="AMP-dependent synthetase/ligase" evidence="1">
    <location>
        <begin position="146"/>
        <end position="313"/>
    </location>
</feature>
<dbReference type="EMBL" id="UGNW01000001">
    <property type="protein sequence ID" value="STX30896.1"/>
    <property type="molecule type" value="Genomic_DNA"/>
</dbReference>
<dbReference type="Gene3D" id="3.30.300.30">
    <property type="match status" value="1"/>
</dbReference>